<dbReference type="InterPro" id="IPR020590">
    <property type="entry name" value="Guanylate_kinase_CS"/>
</dbReference>
<evidence type="ECO:0000259" key="14">
    <source>
        <dbReference type="PROSITE" id="PS50052"/>
    </source>
</evidence>
<evidence type="ECO:0000256" key="4">
    <source>
        <dbReference type="ARBA" id="ARBA00012961"/>
    </source>
</evidence>
<evidence type="ECO:0000313" key="15">
    <source>
        <dbReference type="EMBL" id="SDB97871.1"/>
    </source>
</evidence>
<dbReference type="InterPro" id="IPR008145">
    <property type="entry name" value="GK/Ca_channel_bsu"/>
</dbReference>
<comment type="function">
    <text evidence="1 13">Essential for recycling GMP and indirectly, cGMP.</text>
</comment>
<dbReference type="InterPro" id="IPR008144">
    <property type="entry name" value="Guanylate_kin-like_dom"/>
</dbReference>
<evidence type="ECO:0000256" key="12">
    <source>
        <dbReference type="ARBA" id="ARBA00048594"/>
    </source>
</evidence>
<dbReference type="AlphaFoldDB" id="A0A1G6HUF8"/>
<reference evidence="15 16" key="1">
    <citation type="submission" date="2016-10" db="EMBL/GenBank/DDBJ databases">
        <authorList>
            <person name="de Groot N.N."/>
        </authorList>
    </citation>
    <scope>NUCLEOTIDE SEQUENCE [LARGE SCALE GENOMIC DNA]</scope>
    <source>
        <strain evidence="15 16">DSM 45514</strain>
    </source>
</reference>
<evidence type="ECO:0000256" key="7">
    <source>
        <dbReference type="ARBA" id="ARBA00022679"/>
    </source>
</evidence>
<comment type="catalytic activity">
    <reaction evidence="12 13">
        <text>GMP + ATP = GDP + ADP</text>
        <dbReference type="Rhea" id="RHEA:20780"/>
        <dbReference type="ChEBI" id="CHEBI:30616"/>
        <dbReference type="ChEBI" id="CHEBI:58115"/>
        <dbReference type="ChEBI" id="CHEBI:58189"/>
        <dbReference type="ChEBI" id="CHEBI:456216"/>
        <dbReference type="EC" id="2.7.4.8"/>
    </reaction>
</comment>
<sequence length="207" mass="23828">MGIQKSGKGLLIVLSGPSGAGKGTVCSALRRQAPEVVYSVSATTRQPREGEVDGINYFFKSKEEFKRMIEEGELLEWARYVDNYYGTPRRFVEDRLAEGKNVLLEIEVQGARQVKEHFPEGVFIFLLPPSMKELYARIRGRGTESEEVVEDRMTAARKELDQVHQYDYVVVNDEVAKACQRIRSIMMAEQSRRERIFREQPDWLEGF</sequence>
<dbReference type="InterPro" id="IPR027417">
    <property type="entry name" value="P-loop_NTPase"/>
</dbReference>
<evidence type="ECO:0000256" key="11">
    <source>
        <dbReference type="ARBA" id="ARBA00030128"/>
    </source>
</evidence>
<dbReference type="PROSITE" id="PS50052">
    <property type="entry name" value="GUANYLATE_KINASE_2"/>
    <property type="match status" value="1"/>
</dbReference>
<dbReference type="EC" id="2.7.4.8" evidence="4 13"/>
<dbReference type="Pfam" id="PF00625">
    <property type="entry name" value="Guanylate_kin"/>
    <property type="match status" value="1"/>
</dbReference>
<dbReference type="GO" id="GO:0005829">
    <property type="term" value="C:cytosol"/>
    <property type="evidence" value="ECO:0007669"/>
    <property type="project" value="TreeGrafter"/>
</dbReference>
<evidence type="ECO:0000256" key="1">
    <source>
        <dbReference type="ARBA" id="ARBA00003531"/>
    </source>
</evidence>
<feature type="domain" description="Guanylate kinase-like" evidence="14">
    <location>
        <begin position="9"/>
        <end position="187"/>
    </location>
</feature>
<feature type="binding site" evidence="13">
    <location>
        <begin position="16"/>
        <end position="23"/>
    </location>
    <ligand>
        <name>ATP</name>
        <dbReference type="ChEBI" id="CHEBI:30616"/>
    </ligand>
</feature>
<comment type="subcellular location">
    <subcellularLocation>
        <location evidence="2 13">Cytoplasm</location>
    </subcellularLocation>
</comment>
<proteinExistence type="inferred from homology"/>
<dbReference type="SUPFAM" id="SSF52540">
    <property type="entry name" value="P-loop containing nucleoside triphosphate hydrolases"/>
    <property type="match status" value="1"/>
</dbReference>
<evidence type="ECO:0000256" key="3">
    <source>
        <dbReference type="ARBA" id="ARBA00005790"/>
    </source>
</evidence>
<dbReference type="RefSeq" id="WP_091565724.1">
    <property type="nucleotide sequence ID" value="NZ_FMZA01000001.1"/>
</dbReference>
<dbReference type="PROSITE" id="PS00856">
    <property type="entry name" value="GUANYLATE_KINASE_1"/>
    <property type="match status" value="1"/>
</dbReference>
<protein>
    <recommendedName>
        <fullName evidence="5 13">Guanylate kinase</fullName>
        <ecNumber evidence="4 13">2.7.4.8</ecNumber>
    </recommendedName>
    <alternativeName>
        <fullName evidence="11 13">GMP kinase</fullName>
    </alternativeName>
</protein>
<dbReference type="SMART" id="SM00072">
    <property type="entry name" value="GuKc"/>
    <property type="match status" value="1"/>
</dbReference>
<dbReference type="OrthoDB" id="9808150at2"/>
<evidence type="ECO:0000256" key="8">
    <source>
        <dbReference type="ARBA" id="ARBA00022741"/>
    </source>
</evidence>
<gene>
    <name evidence="13" type="primary">gmk</name>
    <name evidence="15" type="ORF">SAMN04488112_101254</name>
</gene>
<dbReference type="Gene3D" id="3.30.63.10">
    <property type="entry name" value="Guanylate Kinase phosphate binding domain"/>
    <property type="match status" value="1"/>
</dbReference>
<accession>A0A1G6HUF8</accession>
<evidence type="ECO:0000256" key="9">
    <source>
        <dbReference type="ARBA" id="ARBA00022777"/>
    </source>
</evidence>
<dbReference type="GO" id="GO:0004385">
    <property type="term" value="F:GMP kinase activity"/>
    <property type="evidence" value="ECO:0007669"/>
    <property type="project" value="UniProtKB-UniRule"/>
</dbReference>
<dbReference type="FunFam" id="3.30.63.10:FF:000002">
    <property type="entry name" value="Guanylate kinase 1"/>
    <property type="match status" value="1"/>
</dbReference>
<dbReference type="HAMAP" id="MF_00328">
    <property type="entry name" value="Guanylate_kinase"/>
    <property type="match status" value="1"/>
</dbReference>
<comment type="similarity">
    <text evidence="3 13">Belongs to the guanylate kinase family.</text>
</comment>
<dbReference type="NCBIfam" id="TIGR03263">
    <property type="entry name" value="guanyl_kin"/>
    <property type="match status" value="1"/>
</dbReference>
<dbReference type="STRING" id="1236220.SAMN04488112_101254"/>
<evidence type="ECO:0000256" key="2">
    <source>
        <dbReference type="ARBA" id="ARBA00004496"/>
    </source>
</evidence>
<dbReference type="CDD" id="cd00071">
    <property type="entry name" value="GMPK"/>
    <property type="match status" value="1"/>
</dbReference>
<organism evidence="15 16">
    <name type="scientific">Melghirimyces thermohalophilus</name>
    <dbReference type="NCBI Taxonomy" id="1236220"/>
    <lineage>
        <taxon>Bacteria</taxon>
        <taxon>Bacillati</taxon>
        <taxon>Bacillota</taxon>
        <taxon>Bacilli</taxon>
        <taxon>Bacillales</taxon>
        <taxon>Thermoactinomycetaceae</taxon>
        <taxon>Melghirimyces</taxon>
    </lineage>
</organism>
<evidence type="ECO:0000256" key="10">
    <source>
        <dbReference type="ARBA" id="ARBA00022840"/>
    </source>
</evidence>
<keyword evidence="8 13" id="KW-0547">Nucleotide-binding</keyword>
<dbReference type="Proteomes" id="UP000199387">
    <property type="component" value="Unassembled WGS sequence"/>
</dbReference>
<evidence type="ECO:0000256" key="13">
    <source>
        <dbReference type="HAMAP-Rule" id="MF_00328"/>
    </source>
</evidence>
<keyword evidence="7 13" id="KW-0808">Transferase</keyword>
<keyword evidence="16" id="KW-1185">Reference proteome</keyword>
<keyword evidence="6 13" id="KW-0963">Cytoplasm</keyword>
<name>A0A1G6HUF8_9BACL</name>
<dbReference type="GO" id="GO:0005524">
    <property type="term" value="F:ATP binding"/>
    <property type="evidence" value="ECO:0007669"/>
    <property type="project" value="UniProtKB-UniRule"/>
</dbReference>
<dbReference type="EMBL" id="FMZA01000001">
    <property type="protein sequence ID" value="SDB97871.1"/>
    <property type="molecule type" value="Genomic_DNA"/>
</dbReference>
<evidence type="ECO:0000256" key="6">
    <source>
        <dbReference type="ARBA" id="ARBA00022490"/>
    </source>
</evidence>
<keyword evidence="10 13" id="KW-0067">ATP-binding</keyword>
<dbReference type="FunFam" id="3.40.50.300:FF:000855">
    <property type="entry name" value="Guanylate kinase"/>
    <property type="match status" value="1"/>
</dbReference>
<dbReference type="PANTHER" id="PTHR23117:SF13">
    <property type="entry name" value="GUANYLATE KINASE"/>
    <property type="match status" value="1"/>
</dbReference>
<dbReference type="Gene3D" id="3.40.50.300">
    <property type="entry name" value="P-loop containing nucleotide triphosphate hydrolases"/>
    <property type="match status" value="1"/>
</dbReference>
<evidence type="ECO:0000313" key="16">
    <source>
        <dbReference type="Proteomes" id="UP000199387"/>
    </source>
</evidence>
<keyword evidence="9 13" id="KW-0418">Kinase</keyword>
<dbReference type="InterPro" id="IPR017665">
    <property type="entry name" value="Guanylate_kinase"/>
</dbReference>
<evidence type="ECO:0000256" key="5">
    <source>
        <dbReference type="ARBA" id="ARBA00016296"/>
    </source>
</evidence>
<dbReference type="PANTHER" id="PTHR23117">
    <property type="entry name" value="GUANYLATE KINASE-RELATED"/>
    <property type="match status" value="1"/>
</dbReference>